<accession>D7EJJ5</accession>
<dbReference type="PhylomeDB" id="D7EJJ5"/>
<organism evidence="1 2">
    <name type="scientific">Tribolium castaneum</name>
    <name type="common">Red flour beetle</name>
    <dbReference type="NCBI Taxonomy" id="7070"/>
    <lineage>
        <taxon>Eukaryota</taxon>
        <taxon>Metazoa</taxon>
        <taxon>Ecdysozoa</taxon>
        <taxon>Arthropoda</taxon>
        <taxon>Hexapoda</taxon>
        <taxon>Insecta</taxon>
        <taxon>Pterygota</taxon>
        <taxon>Neoptera</taxon>
        <taxon>Endopterygota</taxon>
        <taxon>Coleoptera</taxon>
        <taxon>Polyphaga</taxon>
        <taxon>Cucujiformia</taxon>
        <taxon>Tenebrionidae</taxon>
        <taxon>Tenebrionidae incertae sedis</taxon>
        <taxon>Tribolium</taxon>
    </lineage>
</organism>
<name>D7EJJ5_TRICA</name>
<reference evidence="1 2" key="1">
    <citation type="journal article" date="2008" name="Nature">
        <title>The genome of the model beetle and pest Tribolium castaneum.</title>
        <authorList>
            <consortium name="Tribolium Genome Sequencing Consortium"/>
            <person name="Richards S."/>
            <person name="Gibbs R.A."/>
            <person name="Weinstock G.M."/>
            <person name="Brown S.J."/>
            <person name="Denell R."/>
            <person name="Beeman R.W."/>
            <person name="Gibbs R."/>
            <person name="Beeman R.W."/>
            <person name="Brown S.J."/>
            <person name="Bucher G."/>
            <person name="Friedrich M."/>
            <person name="Grimmelikhuijzen C.J."/>
            <person name="Klingler M."/>
            <person name="Lorenzen M."/>
            <person name="Richards S."/>
            <person name="Roth S."/>
            <person name="Schroder R."/>
            <person name="Tautz D."/>
            <person name="Zdobnov E.M."/>
            <person name="Muzny D."/>
            <person name="Gibbs R.A."/>
            <person name="Weinstock G.M."/>
            <person name="Attaway T."/>
            <person name="Bell S."/>
            <person name="Buhay C.J."/>
            <person name="Chandrabose M.N."/>
            <person name="Chavez D."/>
            <person name="Clerk-Blankenburg K.P."/>
            <person name="Cree A."/>
            <person name="Dao M."/>
            <person name="Davis C."/>
            <person name="Chacko J."/>
            <person name="Dinh H."/>
            <person name="Dugan-Rocha S."/>
            <person name="Fowler G."/>
            <person name="Garner T.T."/>
            <person name="Garnes J."/>
            <person name="Gnirke A."/>
            <person name="Hawes A."/>
            <person name="Hernandez J."/>
            <person name="Hines S."/>
            <person name="Holder M."/>
            <person name="Hume J."/>
            <person name="Jhangiani S.N."/>
            <person name="Joshi V."/>
            <person name="Khan Z.M."/>
            <person name="Jackson L."/>
            <person name="Kovar C."/>
            <person name="Kowis A."/>
            <person name="Lee S."/>
            <person name="Lewis L.R."/>
            <person name="Margolis J."/>
            <person name="Morgan M."/>
            <person name="Nazareth L.V."/>
            <person name="Nguyen N."/>
            <person name="Okwuonu G."/>
            <person name="Parker D."/>
            <person name="Richards S."/>
            <person name="Ruiz S.J."/>
            <person name="Santibanez J."/>
            <person name="Savard J."/>
            <person name="Scherer S.E."/>
            <person name="Schneider B."/>
            <person name="Sodergren E."/>
            <person name="Tautz D."/>
            <person name="Vattahil S."/>
            <person name="Villasana D."/>
            <person name="White C.S."/>
            <person name="Wright R."/>
            <person name="Park Y."/>
            <person name="Beeman R.W."/>
            <person name="Lord J."/>
            <person name="Oppert B."/>
            <person name="Lorenzen M."/>
            <person name="Brown S."/>
            <person name="Wang L."/>
            <person name="Savard J."/>
            <person name="Tautz D."/>
            <person name="Richards S."/>
            <person name="Weinstock G."/>
            <person name="Gibbs R.A."/>
            <person name="Liu Y."/>
            <person name="Worley K."/>
            <person name="Weinstock G."/>
            <person name="Elsik C.G."/>
            <person name="Reese J.T."/>
            <person name="Elhaik E."/>
            <person name="Landan G."/>
            <person name="Graur D."/>
            <person name="Arensburger P."/>
            <person name="Atkinson P."/>
            <person name="Beeman R.W."/>
            <person name="Beidler J."/>
            <person name="Brown S.J."/>
            <person name="Demuth J.P."/>
            <person name="Drury D.W."/>
            <person name="Du Y.Z."/>
            <person name="Fujiwara H."/>
            <person name="Lorenzen M."/>
            <person name="Maselli V."/>
            <person name="Osanai M."/>
            <person name="Park Y."/>
            <person name="Robertson H.M."/>
            <person name="Tu Z."/>
            <person name="Wang J.J."/>
            <person name="Wang S."/>
            <person name="Richards S."/>
            <person name="Song H."/>
            <person name="Zhang L."/>
            <person name="Sodergren E."/>
            <person name="Werner D."/>
            <person name="Stanke M."/>
            <person name="Morgenstern B."/>
            <person name="Solovyev V."/>
            <person name="Kosarev P."/>
            <person name="Brown G."/>
            <person name="Chen H.C."/>
            <person name="Ermolaeva O."/>
            <person name="Hlavina W."/>
            <person name="Kapustin Y."/>
            <person name="Kiryutin B."/>
            <person name="Kitts P."/>
            <person name="Maglott D."/>
            <person name="Pruitt K."/>
            <person name="Sapojnikov V."/>
            <person name="Souvorov A."/>
            <person name="Mackey A.J."/>
            <person name="Waterhouse R.M."/>
            <person name="Wyder S."/>
            <person name="Zdobnov E.M."/>
            <person name="Zdobnov E.M."/>
            <person name="Wyder S."/>
            <person name="Kriventseva E.V."/>
            <person name="Kadowaki T."/>
            <person name="Bork P."/>
            <person name="Aranda M."/>
            <person name="Bao R."/>
            <person name="Beermann A."/>
            <person name="Berns N."/>
            <person name="Bolognesi R."/>
            <person name="Bonneton F."/>
            <person name="Bopp D."/>
            <person name="Brown S.J."/>
            <person name="Bucher G."/>
            <person name="Butts T."/>
            <person name="Chaumot A."/>
            <person name="Denell R.E."/>
            <person name="Ferrier D.E."/>
            <person name="Friedrich M."/>
            <person name="Gordon C.M."/>
            <person name="Jindra M."/>
            <person name="Klingler M."/>
            <person name="Lan Q."/>
            <person name="Lattorff H.M."/>
            <person name="Laudet V."/>
            <person name="von Levetsow C."/>
            <person name="Liu Z."/>
            <person name="Lutz R."/>
            <person name="Lynch J.A."/>
            <person name="da Fonseca R.N."/>
            <person name="Posnien N."/>
            <person name="Reuter R."/>
            <person name="Roth S."/>
            <person name="Savard J."/>
            <person name="Schinko J.B."/>
            <person name="Schmitt C."/>
            <person name="Schoppmeier M."/>
            <person name="Schroder R."/>
            <person name="Shippy T.D."/>
            <person name="Simonnet F."/>
            <person name="Marques-Souza H."/>
            <person name="Tautz D."/>
            <person name="Tomoyasu Y."/>
            <person name="Trauner J."/>
            <person name="Van der Zee M."/>
            <person name="Vervoort M."/>
            <person name="Wittkopp N."/>
            <person name="Wimmer E.A."/>
            <person name="Yang X."/>
            <person name="Jones A.K."/>
            <person name="Sattelle D.B."/>
            <person name="Ebert P.R."/>
            <person name="Nelson D."/>
            <person name="Scott J.G."/>
            <person name="Beeman R.W."/>
            <person name="Muthukrishnan S."/>
            <person name="Kramer K.J."/>
            <person name="Arakane Y."/>
            <person name="Beeman R.W."/>
            <person name="Zhu Q."/>
            <person name="Hogenkamp D."/>
            <person name="Dixit R."/>
            <person name="Oppert B."/>
            <person name="Jiang H."/>
            <person name="Zou Z."/>
            <person name="Marshall J."/>
            <person name="Elpidina E."/>
            <person name="Vinokurov K."/>
            <person name="Oppert C."/>
            <person name="Zou Z."/>
            <person name="Evans J."/>
            <person name="Lu Z."/>
            <person name="Zhao P."/>
            <person name="Sumathipala N."/>
            <person name="Altincicek B."/>
            <person name="Vilcinskas A."/>
            <person name="Williams M."/>
            <person name="Hultmark D."/>
            <person name="Hetru C."/>
            <person name="Jiang H."/>
            <person name="Grimmelikhuijzen C.J."/>
            <person name="Hauser F."/>
            <person name="Cazzamali G."/>
            <person name="Williamson M."/>
            <person name="Park Y."/>
            <person name="Li B."/>
            <person name="Tanaka Y."/>
            <person name="Predel R."/>
            <person name="Neupert S."/>
            <person name="Schachtner J."/>
            <person name="Verleyen P."/>
            <person name="Raible F."/>
            <person name="Bork P."/>
            <person name="Friedrich M."/>
            <person name="Walden K.K."/>
            <person name="Robertson H.M."/>
            <person name="Angeli S."/>
            <person name="Foret S."/>
            <person name="Bucher G."/>
            <person name="Schuetz S."/>
            <person name="Maleszka R."/>
            <person name="Wimmer E.A."/>
            <person name="Beeman R.W."/>
            <person name="Lorenzen M."/>
            <person name="Tomoyasu Y."/>
            <person name="Miller S.C."/>
            <person name="Grossmann D."/>
            <person name="Bucher G."/>
        </authorList>
    </citation>
    <scope>NUCLEOTIDE SEQUENCE [LARGE SCALE GENOMIC DNA]</scope>
    <source>
        <strain evidence="1 2">Georgia GA2</strain>
    </source>
</reference>
<protein>
    <submittedName>
        <fullName evidence="1">Uncharacterized protein</fullName>
    </submittedName>
</protein>
<evidence type="ECO:0000313" key="2">
    <source>
        <dbReference type="Proteomes" id="UP000007266"/>
    </source>
</evidence>
<dbReference type="HOGENOM" id="CLU_2888668_0_0_1"/>
<dbReference type="AlphaFoldDB" id="D7EJJ5"/>
<evidence type="ECO:0000313" key="1">
    <source>
        <dbReference type="EMBL" id="EFA12766.1"/>
    </source>
</evidence>
<dbReference type="EMBL" id="KQ972226">
    <property type="protein sequence ID" value="EFA12766.1"/>
    <property type="molecule type" value="Genomic_DNA"/>
</dbReference>
<gene>
    <name evidence="1" type="primary">GLEAN_10294</name>
    <name evidence="1" type="ORF">TcasGA2_TC010294</name>
</gene>
<keyword evidence="2" id="KW-1185">Reference proteome</keyword>
<proteinExistence type="predicted"/>
<sequence length="63" mass="6879">MPEEQTSDEEGICVNMNEEIDLEEAPLRMASAATQLGDLKMSCQLPINPGLGSGYGGKDNWRH</sequence>
<dbReference type="InParanoid" id="D7EJJ5"/>
<reference evidence="1 2" key="2">
    <citation type="journal article" date="2010" name="Nucleic Acids Res.">
        <title>BeetleBase in 2010: revisions to provide comprehensive genomic information for Tribolium castaneum.</title>
        <authorList>
            <person name="Kim H.S."/>
            <person name="Murphy T."/>
            <person name="Xia J."/>
            <person name="Caragea D."/>
            <person name="Park Y."/>
            <person name="Beeman R.W."/>
            <person name="Lorenzen M.D."/>
            <person name="Butcher S."/>
            <person name="Manak J.R."/>
            <person name="Brown S.J."/>
        </authorList>
    </citation>
    <scope>NUCLEOTIDE SEQUENCE [LARGE SCALE GENOMIC DNA]</scope>
    <source>
        <strain evidence="1 2">Georgia GA2</strain>
    </source>
</reference>
<dbReference type="Proteomes" id="UP000007266">
    <property type="component" value="Unassembled WGS sequence"/>
</dbReference>